<comment type="similarity">
    <text evidence="2 7">Belongs to the MgtC/SapB family.</text>
</comment>
<evidence type="ECO:0000256" key="2">
    <source>
        <dbReference type="ARBA" id="ARBA00009298"/>
    </source>
</evidence>
<proteinExistence type="inferred from homology"/>
<dbReference type="EMBL" id="QEQK01000016">
    <property type="protein sequence ID" value="PWN54939.1"/>
    <property type="molecule type" value="Genomic_DNA"/>
</dbReference>
<feature type="domain" description="MgtC/SapB/SrpB/YhiD N-terminal" evidence="8">
    <location>
        <begin position="1"/>
        <end position="127"/>
    </location>
</feature>
<dbReference type="InterPro" id="IPR003416">
    <property type="entry name" value="MgtC/SapB/SrpB/YhiD_fam"/>
</dbReference>
<dbReference type="Proteomes" id="UP000251800">
    <property type="component" value="Unassembled WGS sequence"/>
</dbReference>
<dbReference type="InterPro" id="IPR049177">
    <property type="entry name" value="MgtC_SapB_SrpB_YhiD_N"/>
</dbReference>
<evidence type="ECO:0000256" key="3">
    <source>
        <dbReference type="ARBA" id="ARBA00022475"/>
    </source>
</evidence>
<dbReference type="OrthoDB" id="9811198at2"/>
<keyword evidence="6 7" id="KW-0472">Membrane</keyword>
<evidence type="ECO:0000259" key="8">
    <source>
        <dbReference type="Pfam" id="PF02308"/>
    </source>
</evidence>
<comment type="subcellular location">
    <subcellularLocation>
        <location evidence="7">Cell inner membrane</location>
        <topology evidence="7">Multi-pass membrane protein</topology>
    </subcellularLocation>
    <subcellularLocation>
        <location evidence="1">Cell membrane</location>
        <topology evidence="1">Multi-pass membrane protein</topology>
    </subcellularLocation>
</comment>
<evidence type="ECO:0000256" key="7">
    <source>
        <dbReference type="RuleBase" id="RU365041"/>
    </source>
</evidence>
<keyword evidence="10" id="KW-1185">Reference proteome</keyword>
<evidence type="ECO:0000256" key="5">
    <source>
        <dbReference type="ARBA" id="ARBA00022989"/>
    </source>
</evidence>
<dbReference type="PANTHER" id="PTHR33778:SF1">
    <property type="entry name" value="MAGNESIUM TRANSPORTER YHID-RELATED"/>
    <property type="match status" value="1"/>
</dbReference>
<dbReference type="PANTHER" id="PTHR33778">
    <property type="entry name" value="PROTEIN MGTC"/>
    <property type="match status" value="1"/>
</dbReference>
<dbReference type="PRINTS" id="PR01837">
    <property type="entry name" value="MGTCSAPBPROT"/>
</dbReference>
<dbReference type="Pfam" id="PF02308">
    <property type="entry name" value="MgtC"/>
    <property type="match status" value="1"/>
</dbReference>
<keyword evidence="7" id="KW-0997">Cell inner membrane</keyword>
<sequence length="137" mass="14072">MVLAGLVGFEREADRKAAGLRTHMLVGGAAALLVGLSDLLIETFSHEAGEAMRTDPIRIVEAIVAGVSFLGAGTIFVSGQNRVRGLTTAASLLMVAGIGVTIAVEAWVVALGVTLLTLAVLRVLALLDTPKGHDNGD</sequence>
<comment type="caution">
    <text evidence="9">The sequence shown here is derived from an EMBL/GenBank/DDBJ whole genome shotgun (WGS) entry which is preliminary data.</text>
</comment>
<feature type="transmembrane region" description="Helical" evidence="7">
    <location>
        <begin position="20"/>
        <end position="41"/>
    </location>
</feature>
<accession>A0A383XQN5</accession>
<evidence type="ECO:0000313" key="9">
    <source>
        <dbReference type="EMBL" id="PWN54939.1"/>
    </source>
</evidence>
<reference evidence="9 10" key="1">
    <citation type="submission" date="2018-05" db="EMBL/GenBank/DDBJ databases">
        <title>Abyssibacter profundi OUC007T gen. nov., sp. nov, a marine bacterium isolated from seawater of the Mariana Trench.</title>
        <authorList>
            <person name="Zhou S."/>
        </authorList>
    </citation>
    <scope>NUCLEOTIDE SEQUENCE [LARGE SCALE GENOMIC DNA]</scope>
    <source>
        <strain evidence="9 10">OUC007</strain>
    </source>
</reference>
<name>A0A383XQN5_9GAMM</name>
<protein>
    <recommendedName>
        <fullName evidence="7">Protein MgtC</fullName>
    </recommendedName>
</protein>
<keyword evidence="5 7" id="KW-1133">Transmembrane helix</keyword>
<feature type="transmembrane region" description="Helical" evidence="7">
    <location>
        <begin position="62"/>
        <end position="80"/>
    </location>
</feature>
<organism evidence="9 10">
    <name type="scientific">Abyssibacter profundi</name>
    <dbReference type="NCBI Taxonomy" id="2182787"/>
    <lineage>
        <taxon>Bacteria</taxon>
        <taxon>Pseudomonadati</taxon>
        <taxon>Pseudomonadota</taxon>
        <taxon>Gammaproteobacteria</taxon>
        <taxon>Chromatiales</taxon>
        <taxon>Oceanococcaceae</taxon>
        <taxon>Abyssibacter</taxon>
    </lineage>
</organism>
<evidence type="ECO:0000256" key="1">
    <source>
        <dbReference type="ARBA" id="ARBA00004651"/>
    </source>
</evidence>
<evidence type="ECO:0000256" key="4">
    <source>
        <dbReference type="ARBA" id="ARBA00022692"/>
    </source>
</evidence>
<evidence type="ECO:0000313" key="10">
    <source>
        <dbReference type="Proteomes" id="UP000251800"/>
    </source>
</evidence>
<feature type="transmembrane region" description="Helical" evidence="7">
    <location>
        <begin position="92"/>
        <end position="121"/>
    </location>
</feature>
<keyword evidence="4 7" id="KW-0812">Transmembrane</keyword>
<evidence type="ECO:0000256" key="6">
    <source>
        <dbReference type="ARBA" id="ARBA00023136"/>
    </source>
</evidence>
<gene>
    <name evidence="9" type="ORF">DEH80_15010</name>
</gene>
<keyword evidence="3" id="KW-1003">Cell membrane</keyword>
<dbReference type="GO" id="GO:0005886">
    <property type="term" value="C:plasma membrane"/>
    <property type="evidence" value="ECO:0007669"/>
    <property type="project" value="UniProtKB-SubCell"/>
</dbReference>
<dbReference type="AlphaFoldDB" id="A0A383XQN5"/>